<dbReference type="KEGG" id="dak:DaAHT2_1806"/>
<evidence type="ECO:0000313" key="3">
    <source>
        <dbReference type="EMBL" id="ADH86497.1"/>
    </source>
</evidence>
<name>D6Z4M2_DESAT</name>
<dbReference type="GO" id="GO:0009100">
    <property type="term" value="P:glycoprotein metabolic process"/>
    <property type="evidence" value="ECO:0007669"/>
    <property type="project" value="UniProtKB-ARBA"/>
</dbReference>
<feature type="region of interest" description="Disordered" evidence="1">
    <location>
        <begin position="310"/>
        <end position="353"/>
    </location>
</feature>
<evidence type="ECO:0000259" key="2">
    <source>
        <dbReference type="Pfam" id="PF04991"/>
    </source>
</evidence>
<dbReference type="InterPro" id="IPR007074">
    <property type="entry name" value="LicD/FKTN/FKRP_NTP_transf"/>
</dbReference>
<feature type="compositionally biased region" description="Basic and acidic residues" evidence="1">
    <location>
        <begin position="344"/>
        <end position="353"/>
    </location>
</feature>
<protein>
    <submittedName>
        <fullName evidence="3">LicD family protein</fullName>
    </submittedName>
</protein>
<keyword evidence="4" id="KW-1185">Reference proteome</keyword>
<dbReference type="Proteomes" id="UP000001508">
    <property type="component" value="Chromosome"/>
</dbReference>
<dbReference type="Pfam" id="PF04991">
    <property type="entry name" value="LicD"/>
    <property type="match status" value="1"/>
</dbReference>
<evidence type="ECO:0000313" key="4">
    <source>
        <dbReference type="Proteomes" id="UP000001508"/>
    </source>
</evidence>
<organism evidence="3 4">
    <name type="scientific">Desulfurivibrio alkaliphilus (strain DSM 19089 / UNIQEM U267 / AHT2)</name>
    <dbReference type="NCBI Taxonomy" id="589865"/>
    <lineage>
        <taxon>Bacteria</taxon>
        <taxon>Pseudomonadati</taxon>
        <taxon>Thermodesulfobacteriota</taxon>
        <taxon>Desulfobulbia</taxon>
        <taxon>Desulfobulbales</taxon>
        <taxon>Desulfobulbaceae</taxon>
        <taxon>Desulfurivibrio</taxon>
    </lineage>
</organism>
<dbReference type="EMBL" id="CP001940">
    <property type="protein sequence ID" value="ADH86497.1"/>
    <property type="molecule type" value="Genomic_DNA"/>
</dbReference>
<proteinExistence type="predicted"/>
<dbReference type="InParanoid" id="D6Z4M2"/>
<dbReference type="AlphaFoldDB" id="D6Z4M2"/>
<reference evidence="4" key="1">
    <citation type="submission" date="2010-02" db="EMBL/GenBank/DDBJ databases">
        <title>Complete sequence of Desulfurivibrio alkaliphilus AHT2.</title>
        <authorList>
            <consortium name="US DOE Joint Genome Institute"/>
            <person name="Pitluck S."/>
            <person name="Chertkov O."/>
            <person name="Detter J.C."/>
            <person name="Han C."/>
            <person name="Tapia R."/>
            <person name="Larimer F."/>
            <person name="Land M."/>
            <person name="Hauser L."/>
            <person name="Kyrpides N."/>
            <person name="Mikhailova N."/>
            <person name="Sorokin D.Y."/>
            <person name="Muyzer G."/>
            <person name="Woyke T."/>
        </authorList>
    </citation>
    <scope>NUCLEOTIDE SEQUENCE [LARGE SCALE GENOMIC DNA]</scope>
    <source>
        <strain evidence="4">DSM 19089 / UNIQEM U267 / AHT2</strain>
    </source>
</reference>
<dbReference type="STRING" id="589865.DaAHT2_1806"/>
<dbReference type="eggNOG" id="COG3475">
    <property type="taxonomic scope" value="Bacteria"/>
</dbReference>
<evidence type="ECO:0000256" key="1">
    <source>
        <dbReference type="SAM" id="MobiDB-lite"/>
    </source>
</evidence>
<gene>
    <name evidence="3" type="ordered locus">DaAHT2_1806</name>
</gene>
<feature type="domain" description="LicD/FKTN/FKRP nucleotidyltransferase" evidence="2">
    <location>
        <begin position="173"/>
        <end position="201"/>
    </location>
</feature>
<accession>D6Z4M2</accession>
<dbReference type="HOGENOM" id="CLU_784642_0_0_7"/>
<sequence>MNQWGLLFSRLWAAVCNRLPSAFWRTAQGSYWEWRLDDNDGRGKLVIFGVKPEGTKRVALLFNDRLLGHNEFDKDSFRFVIKRAKGRITPGAKFKITSDDGVIPYLGKKLFWEVETPFVQQGGSRKLNIEKALSNGCLLTKKGTFRSPAFVQKRKKSYLAAYLAVKDWFDKMYGYPVLVSHGTLLGLVREGDLIPHDDDFDCLYLSTADSVESVCQERHNILCRLLADGFECFVGSTGHIKVRYGKVEIDLMPSWIVDDSLNIAGFTVMPISDDELRPFRLLPFAGGAVQAFARPEAFLEYQYGEGWRNPDPGYRSRPSADALRNRAKLRPRKEDVEQFGTASLRREAEHRHA</sequence>